<keyword evidence="2" id="KW-1185">Reference proteome</keyword>
<protein>
    <submittedName>
        <fullName evidence="1">Uncharacterized protein</fullName>
    </submittedName>
</protein>
<dbReference type="OrthoDB" id="2433473at2759"/>
<organism evidence="1 2">
    <name type="scientific">Gigaspora rosea</name>
    <dbReference type="NCBI Taxonomy" id="44941"/>
    <lineage>
        <taxon>Eukaryota</taxon>
        <taxon>Fungi</taxon>
        <taxon>Fungi incertae sedis</taxon>
        <taxon>Mucoromycota</taxon>
        <taxon>Glomeromycotina</taxon>
        <taxon>Glomeromycetes</taxon>
        <taxon>Diversisporales</taxon>
        <taxon>Gigasporaceae</taxon>
        <taxon>Gigaspora</taxon>
    </lineage>
</organism>
<evidence type="ECO:0000313" key="1">
    <source>
        <dbReference type="EMBL" id="RIB17756.1"/>
    </source>
</evidence>
<dbReference type="EMBL" id="QKWP01000584">
    <property type="protein sequence ID" value="RIB17756.1"/>
    <property type="molecule type" value="Genomic_DNA"/>
</dbReference>
<gene>
    <name evidence="1" type="ORF">C2G38_2186446</name>
</gene>
<reference evidence="1 2" key="1">
    <citation type="submission" date="2018-06" db="EMBL/GenBank/DDBJ databases">
        <title>Comparative genomics reveals the genomic features of Rhizophagus irregularis, R. cerebriforme, R. diaphanum and Gigaspora rosea, and their symbiotic lifestyle signature.</title>
        <authorList>
            <person name="Morin E."/>
            <person name="San Clemente H."/>
            <person name="Chen E.C.H."/>
            <person name="De La Providencia I."/>
            <person name="Hainaut M."/>
            <person name="Kuo A."/>
            <person name="Kohler A."/>
            <person name="Murat C."/>
            <person name="Tang N."/>
            <person name="Roy S."/>
            <person name="Loubradou J."/>
            <person name="Henrissat B."/>
            <person name="Grigoriev I.V."/>
            <person name="Corradi N."/>
            <person name="Roux C."/>
            <person name="Martin F.M."/>
        </authorList>
    </citation>
    <scope>NUCLEOTIDE SEQUENCE [LARGE SCALE GENOMIC DNA]</scope>
    <source>
        <strain evidence="1 2">DAOM 194757</strain>
    </source>
</reference>
<accession>A0A397VEL1</accession>
<name>A0A397VEL1_9GLOM</name>
<evidence type="ECO:0000313" key="2">
    <source>
        <dbReference type="Proteomes" id="UP000266673"/>
    </source>
</evidence>
<comment type="caution">
    <text evidence="1">The sequence shown here is derived from an EMBL/GenBank/DDBJ whole genome shotgun (WGS) entry which is preliminary data.</text>
</comment>
<proteinExistence type="predicted"/>
<dbReference type="AlphaFoldDB" id="A0A397VEL1"/>
<dbReference type="Proteomes" id="UP000266673">
    <property type="component" value="Unassembled WGS sequence"/>
</dbReference>
<sequence>MFALLQSFGNNIQRINTQQSIKIILLYIIMEILDNNIDQILFEVTNFIDELKDYDDLFVPMNVDCEKANKAWNNVINLLGEKSFLSRHQLIEFMILAIHEVGFLNTNETTYLLDRLQNSEDNLLAKRREQNTIVKMFSKETFSTDQQVLEFFNQFTSGITNFNFFENRFFLARLQLLFTLCSIRQSQALQEAFSDQPIYVKNIDKEKINS</sequence>